<dbReference type="InterPro" id="IPR035979">
    <property type="entry name" value="RBD_domain_sf"/>
</dbReference>
<keyword evidence="1 2" id="KW-0694">RNA-binding</keyword>
<dbReference type="RefSeq" id="XP_022484621.1">
    <property type="nucleotide sequence ID" value="XM_022635585.1"/>
</dbReference>
<evidence type="ECO:0000256" key="2">
    <source>
        <dbReference type="PROSITE-ProRule" id="PRU00176"/>
    </source>
</evidence>
<gene>
    <name evidence="5" type="ORF">PENARI_c023G08644</name>
</gene>
<dbReference type="InterPro" id="IPR000504">
    <property type="entry name" value="RRM_dom"/>
</dbReference>
<evidence type="ECO:0000256" key="1">
    <source>
        <dbReference type="ARBA" id="ARBA00022884"/>
    </source>
</evidence>
<dbReference type="AlphaFoldDB" id="A0A1F5L7W7"/>
<evidence type="ECO:0000313" key="5">
    <source>
        <dbReference type="EMBL" id="OGE49167.1"/>
    </source>
</evidence>
<keyword evidence="6" id="KW-1185">Reference proteome</keyword>
<dbReference type="Pfam" id="PF00076">
    <property type="entry name" value="RRM_1"/>
    <property type="match status" value="1"/>
</dbReference>
<dbReference type="PROSITE" id="PS50102">
    <property type="entry name" value="RRM"/>
    <property type="match status" value="2"/>
</dbReference>
<dbReference type="SUPFAM" id="SSF54928">
    <property type="entry name" value="RNA-binding domain, RBD"/>
    <property type="match status" value="1"/>
</dbReference>
<accession>A0A1F5L7W7</accession>
<dbReference type="CDD" id="cd00590">
    <property type="entry name" value="RRM_SF"/>
    <property type="match status" value="2"/>
</dbReference>
<dbReference type="GO" id="GO:0003723">
    <property type="term" value="F:RNA binding"/>
    <property type="evidence" value="ECO:0007669"/>
    <property type="project" value="UniProtKB-UniRule"/>
</dbReference>
<feature type="compositionally biased region" description="Low complexity" evidence="3">
    <location>
        <begin position="225"/>
        <end position="247"/>
    </location>
</feature>
<reference evidence="5 6" key="1">
    <citation type="journal article" date="2016" name="Sci. Rep.">
        <title>Penicillium arizonense, a new, genome sequenced fungal species, reveals a high chemical diversity in secreted metabolites.</title>
        <authorList>
            <person name="Grijseels S."/>
            <person name="Nielsen J.C."/>
            <person name="Randelovic M."/>
            <person name="Nielsen J."/>
            <person name="Nielsen K.F."/>
            <person name="Workman M."/>
            <person name="Frisvad J.C."/>
        </authorList>
    </citation>
    <scope>NUCLEOTIDE SEQUENCE [LARGE SCALE GENOMIC DNA]</scope>
    <source>
        <strain evidence="5 6">CBS 141311</strain>
    </source>
</reference>
<evidence type="ECO:0000259" key="4">
    <source>
        <dbReference type="PROSITE" id="PS50102"/>
    </source>
</evidence>
<feature type="compositionally biased region" description="Polar residues" evidence="3">
    <location>
        <begin position="194"/>
        <end position="219"/>
    </location>
</feature>
<feature type="domain" description="RRM" evidence="4">
    <location>
        <begin position="263"/>
        <end position="342"/>
    </location>
</feature>
<evidence type="ECO:0000313" key="6">
    <source>
        <dbReference type="Proteomes" id="UP000177622"/>
    </source>
</evidence>
<dbReference type="InterPro" id="IPR012677">
    <property type="entry name" value="Nucleotide-bd_a/b_plait_sf"/>
</dbReference>
<comment type="caution">
    <text evidence="5">The sequence shown here is derived from an EMBL/GenBank/DDBJ whole genome shotgun (WGS) entry which is preliminary data.</text>
</comment>
<name>A0A1F5L7W7_PENAI</name>
<proteinExistence type="predicted"/>
<feature type="region of interest" description="Disordered" evidence="3">
    <location>
        <begin position="190"/>
        <end position="258"/>
    </location>
</feature>
<dbReference type="SMART" id="SM00360">
    <property type="entry name" value="RRM"/>
    <property type="match status" value="2"/>
</dbReference>
<dbReference type="OrthoDB" id="272703at2759"/>
<dbReference type="STRING" id="1835702.A0A1F5L7W7"/>
<feature type="domain" description="RRM" evidence="4">
    <location>
        <begin position="377"/>
        <end position="464"/>
    </location>
</feature>
<dbReference type="EMBL" id="LXJU01000023">
    <property type="protein sequence ID" value="OGE49167.1"/>
    <property type="molecule type" value="Genomic_DNA"/>
</dbReference>
<dbReference type="GeneID" id="34580319"/>
<protein>
    <recommendedName>
        <fullName evidence="4">RRM domain-containing protein</fullName>
    </recommendedName>
</protein>
<dbReference type="Proteomes" id="UP000177622">
    <property type="component" value="Unassembled WGS sequence"/>
</dbReference>
<dbReference type="Gene3D" id="3.30.70.330">
    <property type="match status" value="2"/>
</dbReference>
<evidence type="ECO:0000256" key="3">
    <source>
        <dbReference type="SAM" id="MobiDB-lite"/>
    </source>
</evidence>
<organism evidence="5 6">
    <name type="scientific">Penicillium arizonense</name>
    <dbReference type="NCBI Taxonomy" id="1835702"/>
    <lineage>
        <taxon>Eukaryota</taxon>
        <taxon>Fungi</taxon>
        <taxon>Dikarya</taxon>
        <taxon>Ascomycota</taxon>
        <taxon>Pezizomycotina</taxon>
        <taxon>Eurotiomycetes</taxon>
        <taxon>Eurotiomycetidae</taxon>
        <taxon>Eurotiales</taxon>
        <taxon>Aspergillaceae</taxon>
        <taxon>Penicillium</taxon>
    </lineage>
</organism>
<sequence>MASPTLTTPAEIWRMVFAFLSSSDLWATPPIAQFLQRIMQKPEVTNFVHQLILGGDTFDDYEWHNSKYQSPKLQICEDVTNQLVEYIESIHVPYTEEWIQELRAGSMDAFATLLISQLPNLKCLHLGNNFTRESCLMSMMFRSALCKESESRDSHISSGTGLNGNCWGDQTRGCQVFIQGEDINIVMDVESPRPQEQTPTKSPYENVRTNGRAFNSVNWRTKVESPSASPSRPSNASPSTTNTSRAAFSRPGSHVPQAISDGRRLYVGNMPYTAKTEDVEALFIAAEFPIERIDIAIDPFTGRNPSYCFVDLQNKEHAERAMTELDGRDMLGRPVKIKPGVAKSAERIANPPSPFRTDRWRQQDNPSFAKVNSDSSRRVYVGGLPRLTDHETVQSNVKAFFNGFSVENVSKVFTPHPAKRFEPGEHYYLFVDVGSSEEAQRAMDELNGRPGPWGGPLRVQFARGPKTTE</sequence>
<dbReference type="PANTHER" id="PTHR21245">
    <property type="entry name" value="HETEROGENEOUS NUCLEAR RIBONUCLEOPROTEIN"/>
    <property type="match status" value="1"/>
</dbReference>